<feature type="compositionally biased region" description="Pro residues" evidence="5">
    <location>
        <begin position="209"/>
        <end position="220"/>
    </location>
</feature>
<dbReference type="Pfam" id="PF15277">
    <property type="entry name" value="Sec3-PIP2_bind"/>
    <property type="match status" value="1"/>
</dbReference>
<accession>A0ABR3Y086</accession>
<dbReference type="Gene3D" id="2.30.29.90">
    <property type="match status" value="1"/>
</dbReference>
<feature type="compositionally biased region" description="Polar residues" evidence="5">
    <location>
        <begin position="243"/>
        <end position="276"/>
    </location>
</feature>
<evidence type="ECO:0000259" key="6">
    <source>
        <dbReference type="SMART" id="SM01313"/>
    </source>
</evidence>
<feature type="region of interest" description="Disordered" evidence="5">
    <location>
        <begin position="182"/>
        <end position="504"/>
    </location>
</feature>
<keyword evidence="4" id="KW-0175">Coiled coil</keyword>
<keyword evidence="2" id="KW-0813">Transport</keyword>
<feature type="compositionally biased region" description="Low complexity" evidence="5">
    <location>
        <begin position="221"/>
        <end position="235"/>
    </location>
</feature>
<feature type="compositionally biased region" description="Basic and acidic residues" evidence="5">
    <location>
        <begin position="347"/>
        <end position="358"/>
    </location>
</feature>
<dbReference type="InterPro" id="IPR048628">
    <property type="entry name" value="Sec3_C"/>
</dbReference>
<dbReference type="EMBL" id="JAWRVE010000006">
    <property type="protein sequence ID" value="KAL1881187.1"/>
    <property type="molecule type" value="Genomic_DNA"/>
</dbReference>
<feature type="compositionally biased region" description="Polar residues" evidence="5">
    <location>
        <begin position="291"/>
        <end position="302"/>
    </location>
</feature>
<evidence type="ECO:0000256" key="2">
    <source>
        <dbReference type="ARBA" id="ARBA00022448"/>
    </source>
</evidence>
<gene>
    <name evidence="7" type="ORF">Daus18300_001038</name>
</gene>
<keyword evidence="8" id="KW-1185">Reference proteome</keyword>
<dbReference type="PANTHER" id="PTHR16092">
    <property type="entry name" value="SEC3/SYNTAXIN-RELATED"/>
    <property type="match status" value="1"/>
</dbReference>
<sequence length="1390" mass="154125">MSATAGMSRAERFEDEKRRIIESCFSKRDDDGSVLETYITHLRILEFSQYPTSPPPPQSRTSQSEKPRVIIVAVRKSGRVRVHKTKENVNGSFSIGKTWNLDDLAAIESYTGPNTPPDFRQWAGDSGFLVTLGKPYYWEAQTDKEKKFFIASLIKIYGKYTGGRVPSLSNFDQRELDQVLGGAARRGAASQQTPNQPTPSPARPSASPGRPPPPPSPGRPLLPSASNQALSSQSNGLDGTAGSDYTRTPSRSPMPPNGNSSPASSLAPSVDSSRNMRAQDAPLRQRLGAANKSQDSVANSYRSGDESLRPRSRGRPNGAPPFNNKTPEPPPPALAPAFAPKPSPRPPGDRPPERKRPPMDPLRPNGLPPDDALVPAPLSNANLRRVPSRDVLEPSSPVAPPPRSIERMSPRKPPGWAQRAEPPPVIDQIAAEPVEPPPPPQPVEPLPPLDTAPPPLSVSTNEVNNESPTVPASGSTPADSPIDSPLSPEEHRPGLGPMIKAKRSQNKLAGALWKAAAASTAFKPRIGGAGEKLLKAAKEEQNNGPDGITAVVPAPPRPKSIEKKPEPVPEVTVSQAEAPPPETAKNLKPEPKAELKQLPEPEAKDERKKSVVIGNDLKYLSTLGVDPSILDNKTSQFTEWLDFFSWVPGEKMRALNSDEMKFDIERELNKAQAGGWLARFQEEDERVDAIKTGIDAAVDECDELDNLLTLYTVELSTLQDDIAYIEAQGQGLQVQAANQKLLKKELESLLETCAITANDLQALSMAPLETVNGVEEVETALVTLYKAMIKIDPSMGSADGVKPDDGSSDQAIDFNGDYAKMRVVQEKRQMYMQESALFMQRLVDFMAKQFNVANDEVRRALKGALNKKADSQNHDIGRDMLWKYDPLMLYTRDADLEVWNRLIQIYQDAAHPTYKMEFRDALDSWKRNARKPTGEDALLFSSQEEKKEEGLATAARKLTVKRSQTLARIRSPHGDSPNRPANNSSADLSRNSPYEIFGNVLDDVLPLVEMEQNFIIDFFHATTMEQTDFPDAVASISPGARRGNDLKRHRLMEPDRDLARRVTRSMEVIFPFLEKDLGNMIDWVLVQSPLQGVGVMAILERKLADIQQSNQDFLNSALQKVHGNLLIKFKRFVEEQIRSIEDTKVKINKRKGVISFMKVFPPFSMAVENMLLGIDPNLNVRRTVDREYDRILRSMFESLKVIARENPAVGVAAAGAGADPEDKEALNYHILLIENMNHYIEEVETREDETLEKWKRAASDEISEHMTRYIDAVMRRPLGKLLDTLENIEGQLKLGKAPAVIAAQPSNSKATFDKVLLHYDAKEVRKGIESLRKRVEKHFDENNSLALKVTKSCETFYAEVEQRIGRVVSELYDGEVLVEWPRLEVKNAFR</sequence>
<feature type="compositionally biased region" description="Pro residues" evidence="5">
    <location>
        <begin position="327"/>
        <end position="346"/>
    </location>
</feature>
<feature type="compositionally biased region" description="Low complexity" evidence="5">
    <location>
        <begin position="368"/>
        <end position="378"/>
    </location>
</feature>
<name>A0ABR3Y086_9PEZI</name>
<feature type="compositionally biased region" description="Pro residues" evidence="5">
    <location>
        <begin position="434"/>
        <end position="456"/>
    </location>
</feature>
<evidence type="ECO:0000313" key="8">
    <source>
        <dbReference type="Proteomes" id="UP001583177"/>
    </source>
</evidence>
<feature type="region of interest" description="Disordered" evidence="5">
    <location>
        <begin position="967"/>
        <end position="988"/>
    </location>
</feature>
<dbReference type="Pfam" id="PF09763">
    <property type="entry name" value="Sec3_CC"/>
    <property type="match status" value="1"/>
</dbReference>
<feature type="region of interest" description="Disordered" evidence="5">
    <location>
        <begin position="538"/>
        <end position="609"/>
    </location>
</feature>
<evidence type="ECO:0000256" key="5">
    <source>
        <dbReference type="SAM" id="MobiDB-lite"/>
    </source>
</evidence>
<dbReference type="InterPro" id="IPR019160">
    <property type="entry name" value="Sec3_CC"/>
</dbReference>
<dbReference type="Pfam" id="PF20654">
    <property type="entry name" value="Sec3_C-term"/>
    <property type="match status" value="1"/>
</dbReference>
<evidence type="ECO:0000256" key="1">
    <source>
        <dbReference type="ARBA" id="ARBA00006518"/>
    </source>
</evidence>
<evidence type="ECO:0000256" key="3">
    <source>
        <dbReference type="ARBA" id="ARBA00022483"/>
    </source>
</evidence>
<dbReference type="SMART" id="SM01313">
    <property type="entry name" value="Sec3-PIP2_bind"/>
    <property type="match status" value="1"/>
</dbReference>
<feature type="compositionally biased region" description="Low complexity" evidence="5">
    <location>
        <begin position="182"/>
        <end position="195"/>
    </location>
</feature>
<feature type="compositionally biased region" description="Polar residues" evidence="5">
    <location>
        <begin position="457"/>
        <end position="478"/>
    </location>
</feature>
<protein>
    <recommendedName>
        <fullName evidence="6">Exocyst complex component Sec3 PIP2-binding N-terminal domain-containing protein</fullName>
    </recommendedName>
</protein>
<dbReference type="CDD" id="cd13315">
    <property type="entry name" value="PH_Sec3"/>
    <property type="match status" value="1"/>
</dbReference>
<comment type="caution">
    <text evidence="7">The sequence shown here is derived from an EMBL/GenBank/DDBJ whole genome shotgun (WGS) entry which is preliminary data.</text>
</comment>
<comment type="similarity">
    <text evidence="1">Belongs to the SEC3 family.</text>
</comment>
<feature type="compositionally biased region" description="Polar residues" evidence="5">
    <location>
        <begin position="979"/>
        <end position="988"/>
    </location>
</feature>
<evidence type="ECO:0000313" key="7">
    <source>
        <dbReference type="EMBL" id="KAL1881187.1"/>
    </source>
</evidence>
<reference evidence="7 8" key="1">
    <citation type="journal article" date="2024" name="IMA Fungus">
        <title>IMA Genome - F19 : A genome assembly and annotation guide to empower mycologists, including annotated draft genome sequences of Ceratocystis pirilliformis, Diaporthe australafricana, Fusarium ophioides, Paecilomyces lecythidis, and Sporothrix stenoceras.</title>
        <authorList>
            <person name="Aylward J."/>
            <person name="Wilson A.M."/>
            <person name="Visagie C.M."/>
            <person name="Spraker J."/>
            <person name="Barnes I."/>
            <person name="Buitendag C."/>
            <person name="Ceriani C."/>
            <person name="Del Mar Angel L."/>
            <person name="du Plessis D."/>
            <person name="Fuchs T."/>
            <person name="Gasser K."/>
            <person name="Kramer D."/>
            <person name="Li W."/>
            <person name="Munsamy K."/>
            <person name="Piso A."/>
            <person name="Price J.L."/>
            <person name="Sonnekus B."/>
            <person name="Thomas C."/>
            <person name="van der Nest A."/>
            <person name="van Dijk A."/>
            <person name="van Heerden A."/>
            <person name="van Vuuren N."/>
            <person name="Yilmaz N."/>
            <person name="Duong T.A."/>
            <person name="van der Merwe N.A."/>
            <person name="Wingfield M.J."/>
            <person name="Wingfield B.D."/>
        </authorList>
    </citation>
    <scope>NUCLEOTIDE SEQUENCE [LARGE SCALE GENOMIC DNA]</scope>
    <source>
        <strain evidence="7 8">CMW 18300</strain>
    </source>
</reference>
<dbReference type="PANTHER" id="PTHR16092:SF14">
    <property type="entry name" value="EXOCYST COMPLEX COMPONENT 1 ISOFORM X1"/>
    <property type="match status" value="1"/>
</dbReference>
<evidence type="ECO:0000256" key="4">
    <source>
        <dbReference type="ARBA" id="ARBA00023054"/>
    </source>
</evidence>
<feature type="domain" description="Exocyst complex component Sec3 PIP2-binding N-terminal" evidence="6">
    <location>
        <begin position="63"/>
        <end position="160"/>
    </location>
</feature>
<dbReference type="InterPro" id="IPR028258">
    <property type="entry name" value="Sec3-PIP2_bind"/>
</dbReference>
<keyword evidence="3" id="KW-0268">Exocytosis</keyword>
<dbReference type="Proteomes" id="UP001583177">
    <property type="component" value="Unassembled WGS sequence"/>
</dbReference>
<feature type="compositionally biased region" description="Basic and acidic residues" evidence="5">
    <location>
        <begin position="585"/>
        <end position="609"/>
    </location>
</feature>
<organism evidence="7 8">
    <name type="scientific">Diaporthe australafricana</name>
    <dbReference type="NCBI Taxonomy" id="127596"/>
    <lineage>
        <taxon>Eukaryota</taxon>
        <taxon>Fungi</taxon>
        <taxon>Dikarya</taxon>
        <taxon>Ascomycota</taxon>
        <taxon>Pezizomycotina</taxon>
        <taxon>Sordariomycetes</taxon>
        <taxon>Sordariomycetidae</taxon>
        <taxon>Diaporthales</taxon>
        <taxon>Diaporthaceae</taxon>
        <taxon>Diaporthe</taxon>
    </lineage>
</organism>
<proteinExistence type="inferred from homology"/>